<keyword evidence="14" id="KW-0175">Coiled coil</keyword>
<keyword evidence="7 12" id="KW-0067">ATP-binding</keyword>
<dbReference type="InterPro" id="IPR014001">
    <property type="entry name" value="Helicase_ATP-bd"/>
</dbReference>
<evidence type="ECO:0000256" key="3">
    <source>
        <dbReference type="ARBA" id="ARBA00022490"/>
    </source>
</evidence>
<evidence type="ECO:0000256" key="8">
    <source>
        <dbReference type="ARBA" id="ARBA00022881"/>
    </source>
</evidence>
<dbReference type="Proteomes" id="UP000540568">
    <property type="component" value="Unassembled WGS sequence"/>
</dbReference>
<keyword evidence="20" id="KW-1185">Reference proteome</keyword>
<evidence type="ECO:0000259" key="16">
    <source>
        <dbReference type="PROSITE" id="PS50151"/>
    </source>
</evidence>
<keyword evidence="9 12" id="KW-0234">DNA repair</keyword>
<comment type="domain">
    <text evidence="12">The beta-hairpin motif is involved in DNA binding.</text>
</comment>
<dbReference type="GO" id="GO:0009432">
    <property type="term" value="P:SOS response"/>
    <property type="evidence" value="ECO:0007669"/>
    <property type="project" value="UniProtKB-UniRule"/>
</dbReference>
<evidence type="ECO:0000256" key="2">
    <source>
        <dbReference type="ARBA" id="ARBA00008533"/>
    </source>
</evidence>
<dbReference type="InterPro" id="IPR006935">
    <property type="entry name" value="Helicase/UvrB_N"/>
</dbReference>
<dbReference type="Pfam" id="PF17757">
    <property type="entry name" value="UvrB_inter"/>
    <property type="match status" value="1"/>
</dbReference>
<dbReference type="RefSeq" id="WP_182616803.1">
    <property type="nucleotide sequence ID" value="NZ_BAAATF010000003.1"/>
</dbReference>
<feature type="domain" description="Helicase C-terminal" evidence="18">
    <location>
        <begin position="438"/>
        <end position="604"/>
    </location>
</feature>
<dbReference type="GO" id="GO:0006289">
    <property type="term" value="P:nucleotide-excision repair"/>
    <property type="evidence" value="ECO:0007669"/>
    <property type="project" value="UniProtKB-UniRule"/>
</dbReference>
<evidence type="ECO:0000256" key="4">
    <source>
        <dbReference type="ARBA" id="ARBA00022741"/>
    </source>
</evidence>
<dbReference type="InterPro" id="IPR041471">
    <property type="entry name" value="UvrB_inter"/>
</dbReference>
<dbReference type="PROSITE" id="PS51192">
    <property type="entry name" value="HELICASE_ATP_BIND_1"/>
    <property type="match status" value="1"/>
</dbReference>
<name>A0A7W3J9A4_9MICO</name>
<keyword evidence="3 12" id="KW-0963">Cytoplasm</keyword>
<dbReference type="SUPFAM" id="SSF52540">
    <property type="entry name" value="P-loop containing nucleoside triphosphate hydrolases"/>
    <property type="match status" value="2"/>
</dbReference>
<feature type="coiled-coil region" evidence="14">
    <location>
        <begin position="654"/>
        <end position="700"/>
    </location>
</feature>
<dbReference type="HAMAP" id="MF_00204">
    <property type="entry name" value="UvrB"/>
    <property type="match status" value="1"/>
</dbReference>
<evidence type="ECO:0000259" key="18">
    <source>
        <dbReference type="PROSITE" id="PS51194"/>
    </source>
</evidence>
<dbReference type="GO" id="GO:0009380">
    <property type="term" value="C:excinuclease repair complex"/>
    <property type="evidence" value="ECO:0007669"/>
    <property type="project" value="InterPro"/>
</dbReference>
<feature type="domain" description="UVR" evidence="16">
    <location>
        <begin position="658"/>
        <end position="693"/>
    </location>
</feature>
<dbReference type="PROSITE" id="PS50151">
    <property type="entry name" value="UVR"/>
    <property type="match status" value="1"/>
</dbReference>
<dbReference type="InterPro" id="IPR004807">
    <property type="entry name" value="UvrB"/>
</dbReference>
<evidence type="ECO:0000256" key="13">
    <source>
        <dbReference type="RuleBase" id="RU003587"/>
    </source>
</evidence>
<feature type="region of interest" description="Disordered" evidence="15">
    <location>
        <begin position="622"/>
        <end position="648"/>
    </location>
</feature>
<keyword evidence="8 12" id="KW-0267">Excision nuclease</keyword>
<keyword evidence="5 12" id="KW-0227">DNA damage</keyword>
<dbReference type="GO" id="GO:0009381">
    <property type="term" value="F:excinuclease ABC activity"/>
    <property type="evidence" value="ECO:0007669"/>
    <property type="project" value="UniProtKB-UniRule"/>
</dbReference>
<dbReference type="AlphaFoldDB" id="A0A7W3J9A4"/>
<keyword evidence="4 12" id="KW-0547">Nucleotide-binding</keyword>
<evidence type="ECO:0000313" key="19">
    <source>
        <dbReference type="EMBL" id="MBA8808642.1"/>
    </source>
</evidence>
<evidence type="ECO:0000256" key="15">
    <source>
        <dbReference type="SAM" id="MobiDB-lite"/>
    </source>
</evidence>
<dbReference type="CDD" id="cd17916">
    <property type="entry name" value="DEXHc_UvrB"/>
    <property type="match status" value="1"/>
</dbReference>
<dbReference type="InterPro" id="IPR036876">
    <property type="entry name" value="UVR_dom_sf"/>
</dbReference>
<feature type="domain" description="Helicase ATP-binding" evidence="17">
    <location>
        <begin position="35"/>
        <end position="158"/>
    </location>
</feature>
<dbReference type="SUPFAM" id="SSF46600">
    <property type="entry name" value="C-terminal UvrC-binding domain of UvrB"/>
    <property type="match status" value="1"/>
</dbReference>
<gene>
    <name evidence="12" type="primary">uvrB</name>
    <name evidence="19" type="ORF">FHX71_002584</name>
</gene>
<comment type="function">
    <text evidence="12">The UvrABC repair system catalyzes the recognition and processing of DNA lesions. A damage recognition complex composed of 2 UvrA and 2 UvrB subunits scans DNA for abnormalities. Upon binding of the UvrA(2)B(2) complex to a putative damaged site, the DNA wraps around one UvrB monomer. DNA wrap is dependent on ATP binding by UvrB and probably causes local melting of the DNA helix, facilitating insertion of UvrB beta-hairpin between the DNA strands. Then UvrB probes one DNA strand for the presence of a lesion. If a lesion is found the UvrA subunits dissociate and the UvrB-DNA preincision complex is formed. This complex is subsequently bound by UvrC and the second UvrB is released. If no lesion is found, the DNA wraps around the other UvrB subunit that will check the other stand for damage.</text>
</comment>
<comment type="subcellular location">
    <subcellularLocation>
        <location evidence="1 12 13">Cytoplasm</location>
    </subcellularLocation>
</comment>
<evidence type="ECO:0000313" key="20">
    <source>
        <dbReference type="Proteomes" id="UP000540568"/>
    </source>
</evidence>
<dbReference type="SMART" id="SM00487">
    <property type="entry name" value="DEXDc"/>
    <property type="match status" value="1"/>
</dbReference>
<sequence length="702" mass="78799">MRPVTDLQRTVAPFEVISEYQPAGDQPTAIAELTERVQAGEKDVVLLGATGTGKSATTAWLVEKLQRPTLVMAPNKTLAAQLATEFRELLPNNAVEYFVSYYDYYQPEAYIAQTDTYIEKDSSINDEVERLRHSATSSLLTRRDVVVVASVSCIYGLGTPQEYVDRMVRLDVGDVVDRDDLLRQFVTMQYTRNDMSFTRGTFRVRGDTVEIIPVYEELAIRIEMFGDEIESIQTLHPLTGDVVREEKSIYVFPATHYVAGPERMERAIGGIEKELEARLAELEKQGKLLEAQRLRMRTTYDIEMMRSIGTCAGIENYSMHIDGREPGTAPNTLLDYFPEDFLLVIDESHQTVPQIGAMFEGDASRKRALVDHGFRLPSAMDNRPLKWEEFTERIGQTVYLSATPGDYERSLSDGVVEQVIRPTGLVDPEVVVKPTTGQIDDLLGEIRDRVDRDERVLVTTLTKKMAEDLTDYFLERNVRVRYLHSDVDTLRRVELLRELRLGEYDVLVGINLLREGLDLPEVSLVAILDADKEGFLRSGRSLIQTIGRAARNVSGQVHMYADKITPAMRMALDETDRRREKQIAYNTERGLDPQPLRKKIADVTDMLAREDLDTAELLAGGYRNSRKGKGEGKAVPGTPKEAATSGNRLAGAAASELAELIQELADQMHAAAAELQFEVAARLRDEISGLKKELRQMQAATA</sequence>
<dbReference type="Gene3D" id="4.10.860.10">
    <property type="entry name" value="UVR domain"/>
    <property type="match status" value="1"/>
</dbReference>
<comment type="subunit">
    <text evidence="10 12 13">Forms a heterotetramer with UvrA during the search for lesions. Interacts with UvrC in an incision complex.</text>
</comment>
<dbReference type="Pfam" id="PF04851">
    <property type="entry name" value="ResIII"/>
    <property type="match status" value="1"/>
</dbReference>
<dbReference type="PANTHER" id="PTHR24029:SF0">
    <property type="entry name" value="UVRABC SYSTEM PROTEIN B"/>
    <property type="match status" value="1"/>
</dbReference>
<dbReference type="CDD" id="cd18790">
    <property type="entry name" value="SF2_C_UvrB"/>
    <property type="match status" value="1"/>
</dbReference>
<feature type="short sequence motif" description="Beta-hairpin" evidence="12">
    <location>
        <begin position="101"/>
        <end position="124"/>
    </location>
</feature>
<reference evidence="19 20" key="1">
    <citation type="submission" date="2020-07" db="EMBL/GenBank/DDBJ databases">
        <title>Sequencing the genomes of 1000 actinobacteria strains.</title>
        <authorList>
            <person name="Klenk H.-P."/>
        </authorList>
    </citation>
    <scope>NUCLEOTIDE SEQUENCE [LARGE SCALE GENOMIC DNA]</scope>
    <source>
        <strain evidence="19 20">DSM 44121</strain>
    </source>
</reference>
<dbReference type="GO" id="GO:0016887">
    <property type="term" value="F:ATP hydrolysis activity"/>
    <property type="evidence" value="ECO:0007669"/>
    <property type="project" value="InterPro"/>
</dbReference>
<evidence type="ECO:0000256" key="6">
    <source>
        <dbReference type="ARBA" id="ARBA00022769"/>
    </source>
</evidence>
<dbReference type="Pfam" id="PF12344">
    <property type="entry name" value="UvrB"/>
    <property type="match status" value="1"/>
</dbReference>
<dbReference type="NCBIfam" id="TIGR00631">
    <property type="entry name" value="uvrb"/>
    <property type="match status" value="1"/>
</dbReference>
<dbReference type="EMBL" id="JACGWV010000001">
    <property type="protein sequence ID" value="MBA8808642.1"/>
    <property type="molecule type" value="Genomic_DNA"/>
</dbReference>
<dbReference type="NCBIfam" id="NF003673">
    <property type="entry name" value="PRK05298.1"/>
    <property type="match status" value="1"/>
</dbReference>
<dbReference type="GO" id="GO:0005524">
    <property type="term" value="F:ATP binding"/>
    <property type="evidence" value="ECO:0007669"/>
    <property type="project" value="UniProtKB-UniRule"/>
</dbReference>
<keyword evidence="12 13" id="KW-0742">SOS response</keyword>
<evidence type="ECO:0000256" key="9">
    <source>
        <dbReference type="ARBA" id="ARBA00023204"/>
    </source>
</evidence>
<dbReference type="GO" id="GO:0005737">
    <property type="term" value="C:cytoplasm"/>
    <property type="evidence" value="ECO:0007669"/>
    <property type="project" value="UniProtKB-SubCell"/>
</dbReference>
<evidence type="ECO:0000256" key="10">
    <source>
        <dbReference type="ARBA" id="ARBA00026033"/>
    </source>
</evidence>
<accession>A0A7W3J9A4</accession>
<comment type="caution">
    <text evidence="19">The sequence shown here is derived from an EMBL/GenBank/DDBJ whole genome shotgun (WGS) entry which is preliminary data.</text>
</comment>
<dbReference type="GO" id="GO:0003677">
    <property type="term" value="F:DNA binding"/>
    <property type="evidence" value="ECO:0007669"/>
    <property type="project" value="UniProtKB-UniRule"/>
</dbReference>
<dbReference type="Pfam" id="PF00271">
    <property type="entry name" value="Helicase_C"/>
    <property type="match status" value="1"/>
</dbReference>
<dbReference type="InterPro" id="IPR027417">
    <property type="entry name" value="P-loop_NTPase"/>
</dbReference>
<comment type="similarity">
    <text evidence="2 12 13">Belongs to the UvrB family.</text>
</comment>
<dbReference type="PANTHER" id="PTHR24029">
    <property type="entry name" value="UVRABC SYSTEM PROTEIN B"/>
    <property type="match status" value="1"/>
</dbReference>
<dbReference type="InterPro" id="IPR001943">
    <property type="entry name" value="UVR_dom"/>
</dbReference>
<dbReference type="Gene3D" id="3.40.50.300">
    <property type="entry name" value="P-loop containing nucleotide triphosphate hydrolases"/>
    <property type="match status" value="3"/>
</dbReference>
<evidence type="ECO:0000256" key="1">
    <source>
        <dbReference type="ARBA" id="ARBA00004496"/>
    </source>
</evidence>
<evidence type="ECO:0000256" key="7">
    <source>
        <dbReference type="ARBA" id="ARBA00022840"/>
    </source>
</evidence>
<dbReference type="SMART" id="SM00490">
    <property type="entry name" value="HELICc"/>
    <property type="match status" value="1"/>
</dbReference>
<evidence type="ECO:0000256" key="14">
    <source>
        <dbReference type="SAM" id="Coils"/>
    </source>
</evidence>
<feature type="binding site" evidence="12">
    <location>
        <begin position="48"/>
        <end position="55"/>
    </location>
    <ligand>
        <name>ATP</name>
        <dbReference type="ChEBI" id="CHEBI:30616"/>
    </ligand>
</feature>
<dbReference type="PROSITE" id="PS51194">
    <property type="entry name" value="HELICASE_CTER"/>
    <property type="match status" value="1"/>
</dbReference>
<evidence type="ECO:0000256" key="5">
    <source>
        <dbReference type="ARBA" id="ARBA00022763"/>
    </source>
</evidence>
<evidence type="ECO:0000256" key="12">
    <source>
        <dbReference type="HAMAP-Rule" id="MF_00204"/>
    </source>
</evidence>
<evidence type="ECO:0000259" key="17">
    <source>
        <dbReference type="PROSITE" id="PS51192"/>
    </source>
</evidence>
<evidence type="ECO:0000256" key="11">
    <source>
        <dbReference type="ARBA" id="ARBA00029504"/>
    </source>
</evidence>
<protein>
    <recommendedName>
        <fullName evidence="11 12">UvrABC system protein B</fullName>
        <shortName evidence="12">Protein UvrB</shortName>
    </recommendedName>
    <alternativeName>
        <fullName evidence="12">Excinuclease ABC subunit B</fullName>
    </alternativeName>
</protein>
<keyword evidence="6 12" id="KW-0228">DNA excision</keyword>
<organism evidence="19 20">
    <name type="scientific">Promicromonospora sukumoe</name>
    <dbReference type="NCBI Taxonomy" id="88382"/>
    <lineage>
        <taxon>Bacteria</taxon>
        <taxon>Bacillati</taxon>
        <taxon>Actinomycetota</taxon>
        <taxon>Actinomycetes</taxon>
        <taxon>Micrococcales</taxon>
        <taxon>Promicromonosporaceae</taxon>
        <taxon>Promicromonospora</taxon>
    </lineage>
</organism>
<dbReference type="InterPro" id="IPR024759">
    <property type="entry name" value="UvrB_YAD/RRR_dom"/>
</dbReference>
<dbReference type="InterPro" id="IPR001650">
    <property type="entry name" value="Helicase_C-like"/>
</dbReference>
<dbReference type="Pfam" id="PF02151">
    <property type="entry name" value="UVR"/>
    <property type="match status" value="1"/>
</dbReference>
<proteinExistence type="inferred from homology"/>